<dbReference type="PROSITE" id="PS51140">
    <property type="entry name" value="CUE"/>
    <property type="match status" value="1"/>
</dbReference>
<gene>
    <name evidence="10" type="ORF">Z043_101372</name>
</gene>
<dbReference type="Proteomes" id="UP000034805">
    <property type="component" value="Unassembled WGS sequence"/>
</dbReference>
<dbReference type="SMART" id="SM00546">
    <property type="entry name" value="CUE"/>
    <property type="match status" value="1"/>
</dbReference>
<keyword evidence="5 8" id="KW-0472">Membrane</keyword>
<proteinExistence type="inferred from homology"/>
<keyword evidence="8" id="KW-1133">Transmembrane helix</keyword>
<dbReference type="Gene3D" id="1.10.8.10">
    <property type="entry name" value="DNA helicase RuvA subunit, C-terminal domain"/>
    <property type="match status" value="1"/>
</dbReference>
<dbReference type="EMBL" id="JARO02000297">
    <property type="protein sequence ID" value="KPP79071.1"/>
    <property type="molecule type" value="Genomic_DNA"/>
</dbReference>
<keyword evidence="4" id="KW-0256">Endoplasmic reticulum</keyword>
<feature type="transmembrane region" description="Helical" evidence="8">
    <location>
        <begin position="31"/>
        <end position="51"/>
    </location>
</feature>
<feature type="compositionally biased region" description="Basic and acidic residues" evidence="7">
    <location>
        <begin position="309"/>
        <end position="318"/>
    </location>
</feature>
<feature type="non-terminal residue" evidence="10">
    <location>
        <position position="368"/>
    </location>
</feature>
<evidence type="ECO:0000313" key="11">
    <source>
        <dbReference type="Proteomes" id="UP000034805"/>
    </source>
</evidence>
<dbReference type="PANTHER" id="PTHR15486:SF96">
    <property type="entry name" value="LIPID DROPLET-REGULATING VLDL ASSEMBLY FACTOR AUP1"/>
    <property type="match status" value="1"/>
</dbReference>
<dbReference type="STRING" id="113540.ENSSFOP00015014517"/>
<evidence type="ECO:0000256" key="5">
    <source>
        <dbReference type="ARBA" id="ARBA00023136"/>
    </source>
</evidence>
<evidence type="ECO:0000313" key="10">
    <source>
        <dbReference type="EMBL" id="KPP79071.1"/>
    </source>
</evidence>
<evidence type="ECO:0000256" key="3">
    <source>
        <dbReference type="ARBA" id="ARBA00022677"/>
    </source>
</evidence>
<reference evidence="10 11" key="1">
    <citation type="submission" date="2015-08" db="EMBL/GenBank/DDBJ databases">
        <title>The genome of the Asian arowana (Scleropages formosus).</title>
        <authorList>
            <person name="Tan M.H."/>
            <person name="Gan H.M."/>
            <person name="Croft L.J."/>
            <person name="Austin C.M."/>
        </authorList>
    </citation>
    <scope>NUCLEOTIDE SEQUENCE [LARGE SCALE GENOMIC DNA]</scope>
    <source>
        <strain evidence="10">Aro1</strain>
    </source>
</reference>
<accession>A0A0P7XUV1</accession>
<dbReference type="GO" id="GO:0043130">
    <property type="term" value="F:ubiquitin binding"/>
    <property type="evidence" value="ECO:0007669"/>
    <property type="project" value="InterPro"/>
</dbReference>
<keyword evidence="8" id="KW-0812">Transmembrane</keyword>
<evidence type="ECO:0000256" key="6">
    <source>
        <dbReference type="ARBA" id="ARBA00035634"/>
    </source>
</evidence>
<evidence type="ECO:0000256" key="7">
    <source>
        <dbReference type="SAM" id="MobiDB-lite"/>
    </source>
</evidence>
<protein>
    <submittedName>
        <fullName evidence="10">Ancient ubiquitous protein 1-like</fullName>
    </submittedName>
</protein>
<name>A0A0P7XUV1_SCLFO</name>
<feature type="domain" description="CUE" evidence="9">
    <location>
        <begin position="267"/>
        <end position="311"/>
    </location>
</feature>
<feature type="compositionally biased region" description="Polar residues" evidence="7">
    <location>
        <begin position="319"/>
        <end position="329"/>
    </location>
</feature>
<evidence type="ECO:0000256" key="1">
    <source>
        <dbReference type="ARBA" id="ARBA00004406"/>
    </source>
</evidence>
<feature type="region of interest" description="Disordered" evidence="7">
    <location>
        <begin position="309"/>
        <end position="351"/>
    </location>
</feature>
<evidence type="ECO:0000256" key="8">
    <source>
        <dbReference type="SAM" id="Phobius"/>
    </source>
</evidence>
<comment type="similarity">
    <text evidence="6">Belongs to the AUP1 family.</text>
</comment>
<evidence type="ECO:0000259" key="9">
    <source>
        <dbReference type="PROSITE" id="PS51140"/>
    </source>
</evidence>
<evidence type="ECO:0000256" key="4">
    <source>
        <dbReference type="ARBA" id="ARBA00022824"/>
    </source>
</evidence>
<dbReference type="GO" id="GO:0005811">
    <property type="term" value="C:lipid droplet"/>
    <property type="evidence" value="ECO:0007669"/>
    <property type="project" value="UniProtKB-SubCell"/>
</dbReference>
<dbReference type="GO" id="GO:0036503">
    <property type="term" value="P:ERAD pathway"/>
    <property type="evidence" value="ECO:0007669"/>
    <property type="project" value="TreeGrafter"/>
</dbReference>
<dbReference type="AlphaFoldDB" id="A0A0P7XUV1"/>
<dbReference type="Pfam" id="PF02845">
    <property type="entry name" value="CUE"/>
    <property type="match status" value="1"/>
</dbReference>
<dbReference type="PANTHER" id="PTHR15486">
    <property type="entry name" value="ANCIENT UBIQUITOUS PROTEIN"/>
    <property type="match status" value="1"/>
</dbReference>
<comment type="caution">
    <text evidence="10">The sequence shown here is derived from an EMBL/GenBank/DDBJ whole genome shotgun (WGS) entry which is preliminary data.</text>
</comment>
<evidence type="ECO:0000256" key="2">
    <source>
        <dbReference type="ARBA" id="ARBA00004502"/>
    </source>
</evidence>
<organism evidence="10 11">
    <name type="scientific">Scleropages formosus</name>
    <name type="common">Asian bonytongue</name>
    <name type="synonym">Osteoglossum formosum</name>
    <dbReference type="NCBI Taxonomy" id="113540"/>
    <lineage>
        <taxon>Eukaryota</taxon>
        <taxon>Metazoa</taxon>
        <taxon>Chordata</taxon>
        <taxon>Craniata</taxon>
        <taxon>Vertebrata</taxon>
        <taxon>Euteleostomi</taxon>
        <taxon>Actinopterygii</taxon>
        <taxon>Neopterygii</taxon>
        <taxon>Teleostei</taxon>
        <taxon>Osteoglossocephala</taxon>
        <taxon>Osteoglossomorpha</taxon>
        <taxon>Osteoglossiformes</taxon>
        <taxon>Osteoglossidae</taxon>
        <taxon>Scleropages</taxon>
    </lineage>
</organism>
<dbReference type="GO" id="GO:0005789">
    <property type="term" value="C:endoplasmic reticulum membrane"/>
    <property type="evidence" value="ECO:0007669"/>
    <property type="project" value="UniProtKB-SubCell"/>
</dbReference>
<comment type="subcellular location">
    <subcellularLocation>
        <location evidence="1">Endoplasmic reticulum membrane</location>
        <topology evidence="1">Peripheral membrane protein</topology>
    </subcellularLocation>
    <subcellularLocation>
        <location evidence="2">Lipid droplet</location>
    </subcellularLocation>
</comment>
<keyword evidence="3" id="KW-0551">Lipid droplet</keyword>
<dbReference type="InterPro" id="IPR003892">
    <property type="entry name" value="CUE"/>
</dbReference>
<sequence>MTTLSHCGDAFIVTPVRAFHRWPSDAGVPPLLLLALYAPLGLALLLLRLVIGAHVLFVRFMCSVLGMHVKRSHRWPPDRSVRLYTCNHVTPFDHNMISLLTSCSTPMLEGSTGFMCWARGFLELNAVSGKAHLVAALQQYCCSDGLPPLLLFPEEETTNGRAGLLRFSSWAFSVSDCVQPVALRVKRPFLPLSVAESSWVTELLWTLFIPFTVYQLLAAELGMAPTRVTRADKAEYLKRKRHPTVLATNSTHPVGLQVPSSGLQGGHMSKMAQQVKEVLPSFPLAVITQDLACTNCVNTTITNLLEEHGDTWGERSDETSAGPSRSSLVPRTMPPPRIESHANTFEKSPVDRHLSLQERKEALYAYAR</sequence>